<dbReference type="InterPro" id="IPR013761">
    <property type="entry name" value="SAM/pointed_sf"/>
</dbReference>
<dbReference type="STRING" id="409849.ENSPMGP00000012928"/>
<organism evidence="2 3">
    <name type="scientific">Periophthalmus magnuspinnatus</name>
    <dbReference type="NCBI Taxonomy" id="409849"/>
    <lineage>
        <taxon>Eukaryota</taxon>
        <taxon>Metazoa</taxon>
        <taxon>Chordata</taxon>
        <taxon>Craniata</taxon>
        <taxon>Vertebrata</taxon>
        <taxon>Euteleostomi</taxon>
        <taxon>Actinopterygii</taxon>
        <taxon>Neopterygii</taxon>
        <taxon>Teleostei</taxon>
        <taxon>Neoteleostei</taxon>
        <taxon>Acanthomorphata</taxon>
        <taxon>Gobiaria</taxon>
        <taxon>Gobiiformes</taxon>
        <taxon>Gobioidei</taxon>
        <taxon>Gobiidae</taxon>
        <taxon>Oxudercinae</taxon>
        <taxon>Periophthalmus</taxon>
    </lineage>
</organism>
<dbReference type="PANTHER" id="PTHR16155">
    <property type="entry name" value="DED DOMAIN-CONTAINING PROTEIN"/>
    <property type="match status" value="1"/>
</dbReference>
<dbReference type="SUPFAM" id="SSF47769">
    <property type="entry name" value="SAM/Pointed domain"/>
    <property type="match status" value="1"/>
</dbReference>
<reference evidence="2" key="1">
    <citation type="submission" date="2025-08" db="UniProtKB">
        <authorList>
            <consortium name="Ensembl"/>
        </authorList>
    </citation>
    <scope>IDENTIFICATION</scope>
</reference>
<dbReference type="InterPro" id="IPR001660">
    <property type="entry name" value="SAM"/>
</dbReference>
<dbReference type="Proteomes" id="UP000261520">
    <property type="component" value="Unplaced"/>
</dbReference>
<keyword evidence="3" id="KW-1185">Reference proteome</keyword>
<accession>A0A3B4A798</accession>
<dbReference type="GO" id="GO:0005737">
    <property type="term" value="C:cytoplasm"/>
    <property type="evidence" value="ECO:0007669"/>
    <property type="project" value="TreeGrafter"/>
</dbReference>
<feature type="domain" description="SAM" evidence="1">
    <location>
        <begin position="30"/>
        <end position="76"/>
    </location>
</feature>
<evidence type="ECO:0000313" key="2">
    <source>
        <dbReference type="Ensembl" id="ENSPMGP00000012928.1"/>
    </source>
</evidence>
<dbReference type="Gene3D" id="1.10.150.50">
    <property type="entry name" value="Transcription Factor, Ets-1"/>
    <property type="match status" value="1"/>
</dbReference>
<dbReference type="PANTHER" id="PTHR16155:SF20">
    <property type="entry name" value="STERILE ALPHA MOTIF DOMAIN-CONTAINING PROTEIN 9-LIKE"/>
    <property type="match status" value="1"/>
</dbReference>
<reference evidence="2" key="2">
    <citation type="submission" date="2025-09" db="UniProtKB">
        <authorList>
            <consortium name="Ensembl"/>
        </authorList>
    </citation>
    <scope>IDENTIFICATION</scope>
</reference>
<name>A0A3B4A798_9GOBI</name>
<sequence>MIHRFPHNYFLFCFIFQNDHLDPSADLEHWTKDQVREWALSLEGADDKAANTLFEQDITGRSLMLLTTADLRDIGVKLGPAKVLIHARDEMKKLKKEQTDICSGRPCKPYPFYRCHDTYRYVEGNILDVTESGASDFIEPCHEYKAFTNTTEETKMIKFISEVIRFAAACMNSRTNGTIHFGIGDVPEFTHGQVLGVVVEKDREEYDRKLRCAIRQCFEVRNEKTAQTCIKPPRFVSVLNTKNTTSVKFVIEVDIVPDSSLCGDNIYHTFNCNTKKNKSKAKEASEGEQKQFFVREGGSSRNLLAPTTNAKPMQDYNKFVTSVPQLLQLRRQAEENHLSVVKSHNHGSKLCQMITGGTGSLDKSCYEHYIIVTNKSHPIHLDSIGFLVELNPIAVLDFDPQSFKNGLCEGFENKSPVSLHSPDKYKITESVEDIAKKLQLTRSTSWVFCNGKTGEEQPAEMNLWLMDKGASVRNVISFLCRKDVLRNKRFLVVFLLLSRVNDKMDPLVETFCTFYQELKGKEQILCICENENAFTLWKNLIDTRCEVDISNRCIYELSFAEVNGTILSLRSENRWKSRFLPGAGGGRVLLEKKVEHQLTTLDVVCVNQCEGGNEDQVSIEQNFYRGGDVSWWNFYFSEQPGSMPFIKRDKFVYIVDTLIPDLCSLRKACVLLNLLHVPGCGGTTLAKHTLWTLREKFRSAVLIDNDADPVTVAEHVVTLLQCGCKEQEPPVPVLLMIDDFEDMEKVFNLQQLIEKQCLSSSVQPRSPQVILLNCMRSEHISGPTDPTEDTVFIGNKLTDDEQKQFDQKFVEMEKRHSKKDTKTFYGFMVMKTNFDIKYIKSVVQHTLQKFDMEQKHAQLIAVLALISVYCKHAALSLSLCEEYLSLQPKPCLGDNEVEEGFQQFSTLILSCNIRSKVLFKGVRMIHSQIALHCLKEINVTHKVSKAEIANFILTTDKLYDCTQGKNRLMQDVHDILVKRYPFEQEAQPSSRFSPLIQDIERETPRLEESVLIHASSRFQKDAIISQLLARYYYLKRKDFIEAKKWANTSKKMSQNSSYISDTTAQVMKHELKYAIARENFTNDPKVLHRLLKLAKSAVGAFKETQQLAKHESFQRLQSKRDYNPLNTSGFLGEIQVCVHIIEMLEKIPLFSTGKVRHDLLSSMLSGSTKLDRLKSFDPEYKKHLQFYKVLEEFSDTLHNLKDVMKYNFNFLDKFNVNLGSKFGMKESHDQRVKSELSRCFEKFAQLFCLTESEDLFNKSMSTKLNLHKARQFIEKEKVDTYSGILNCLSNDNKQEILGKIVDAYKFIYNSVNCSPVEKMNYIYMNVVLSCIDQKLIEPFPELVKILCKCLKDPLLKSDLPLYFIAVLLLWPAQQRHLILAESAELRSYITHLKTAFHTEMKQIYNGKTAIVHFFLGKKAGYERIVHLGEVKRCSKAEKEQFATKWENGVIWKNPKVQELLCRVTGQVKYKHILVHTGNPEQNVEVTPQFQSQLRRYREGSTVSFFIGFSMKGPLAIDIDQN</sequence>
<protein>
    <recommendedName>
        <fullName evidence="1">SAM domain-containing protein</fullName>
    </recommendedName>
</protein>
<dbReference type="PROSITE" id="PS50105">
    <property type="entry name" value="SAM_DOMAIN"/>
    <property type="match status" value="1"/>
</dbReference>
<evidence type="ECO:0000313" key="3">
    <source>
        <dbReference type="Proteomes" id="UP000261520"/>
    </source>
</evidence>
<evidence type="ECO:0000259" key="1">
    <source>
        <dbReference type="PROSITE" id="PS50105"/>
    </source>
</evidence>
<dbReference type="Ensembl" id="ENSPMGT00000013799.1">
    <property type="protein sequence ID" value="ENSPMGP00000012928.1"/>
    <property type="gene ID" value="ENSPMGG00000010660.1"/>
</dbReference>
<dbReference type="SMART" id="SM00454">
    <property type="entry name" value="SAM"/>
    <property type="match status" value="1"/>
</dbReference>
<proteinExistence type="predicted"/>